<dbReference type="Gene3D" id="1.10.10.60">
    <property type="entry name" value="Homeodomain-like"/>
    <property type="match status" value="1"/>
</dbReference>
<dbReference type="PANTHER" id="PTHR47150">
    <property type="entry name" value="OS12G0169200 PROTEIN"/>
    <property type="match status" value="1"/>
</dbReference>
<feature type="compositionally biased region" description="Polar residues" evidence="1">
    <location>
        <begin position="204"/>
        <end position="216"/>
    </location>
</feature>
<dbReference type="InterPro" id="IPR006912">
    <property type="entry name" value="Harbinger_derived_prot"/>
</dbReference>
<evidence type="ECO:0000313" key="4">
    <source>
        <dbReference type="Proteomes" id="UP000032141"/>
    </source>
</evidence>
<dbReference type="Proteomes" id="UP000032141">
    <property type="component" value="Chromosome C1"/>
</dbReference>
<dbReference type="Gramene" id="Bo1g014460.1">
    <property type="protein sequence ID" value="Bo1g014460.1"/>
    <property type="gene ID" value="Bo1g014460"/>
</dbReference>
<evidence type="ECO:0000259" key="2">
    <source>
        <dbReference type="PROSITE" id="PS50090"/>
    </source>
</evidence>
<name>A0A0D3A373_BRAOL</name>
<dbReference type="AlphaFoldDB" id="A0A0D3A373"/>
<evidence type="ECO:0000256" key="1">
    <source>
        <dbReference type="SAM" id="MobiDB-lite"/>
    </source>
</evidence>
<reference evidence="3 4" key="1">
    <citation type="journal article" date="2014" name="Genome Biol.">
        <title>Transcriptome and methylome profiling reveals relics of genome dominance in the mesopolyploid Brassica oleracea.</title>
        <authorList>
            <person name="Parkin I.A."/>
            <person name="Koh C."/>
            <person name="Tang H."/>
            <person name="Robinson S.J."/>
            <person name="Kagale S."/>
            <person name="Clarke W.E."/>
            <person name="Town C.D."/>
            <person name="Nixon J."/>
            <person name="Krishnakumar V."/>
            <person name="Bidwell S.L."/>
            <person name="Denoeud F."/>
            <person name="Belcram H."/>
            <person name="Links M.G."/>
            <person name="Just J."/>
            <person name="Clarke C."/>
            <person name="Bender T."/>
            <person name="Huebert T."/>
            <person name="Mason A.S."/>
            <person name="Pires J.C."/>
            <person name="Barker G."/>
            <person name="Moore J."/>
            <person name="Walley P.G."/>
            <person name="Manoli S."/>
            <person name="Batley J."/>
            <person name="Edwards D."/>
            <person name="Nelson M.N."/>
            <person name="Wang X."/>
            <person name="Paterson A.H."/>
            <person name="King G."/>
            <person name="Bancroft I."/>
            <person name="Chalhoub B."/>
            <person name="Sharpe A.G."/>
        </authorList>
    </citation>
    <scope>NUCLEOTIDE SEQUENCE</scope>
    <source>
        <strain evidence="3 4">cv. TO1000</strain>
    </source>
</reference>
<reference evidence="3" key="2">
    <citation type="submission" date="2015-03" db="UniProtKB">
        <authorList>
            <consortium name="EnsemblPlants"/>
        </authorList>
    </citation>
    <scope>IDENTIFICATION</scope>
</reference>
<dbReference type="PROSITE" id="PS50090">
    <property type="entry name" value="MYB_LIKE"/>
    <property type="match status" value="1"/>
</dbReference>
<dbReference type="PANTHER" id="PTHR47150:SF5">
    <property type="entry name" value="OS07G0546750 PROTEIN"/>
    <property type="match status" value="1"/>
</dbReference>
<dbReference type="InterPro" id="IPR001005">
    <property type="entry name" value="SANT/Myb"/>
</dbReference>
<sequence length="596" mass="67228">MDSSNPYSQTSNFVDLLNSQQDTDLPETYLYASFSHGSSQLPSQTSSFCEVSTTERRERKKWTVTDDLVLISAWLNTSKDHVVGNEQKACAFWKRIAAYFAASPKVERGETREAIQCKQRWQKMNDLMCKFCGAYAAATRQKTSGQNEADTVKMAHEIFYNDHKIKFNLHHAWEERRNDQKWCEVASSKLDGSGKKRKYDDGAQSESSQATSNLGDQPTKRPPGVKAAKGASGKRSIADHQAVAQFQTMCSIKEKDLAVKEKDLVVKERVSKMFLLDSLISKKDSLSEAEEALKQNPKECACVDVSDDESSMCTQVMGPLRIVIRSHECACVDVLVDETSMCTQVMGPLSSHEFCLNVSQVVCSSKLYVSQASSRKDALGRLSLSPLQNCTAAIRVLAYGIIYLFGDEYLRRPTPADLQRLLEVGEFCGFPGMIGSIDCMHWEWKNCPTAWKGQYSRGQAPQVTYSVNRREYHLAYYLTDVIYPKWATFNQSIRGPQEPKAVLFAKQQEAVRKDVEHAFGVLQARFAIIKNPALFWDKVKIGKIMRACIILHNMIVEDERDGYTQFNVLEFQQGEDTGSSHVDLEFEEISLQISPI</sequence>
<feature type="region of interest" description="Disordered" evidence="1">
    <location>
        <begin position="191"/>
        <end position="236"/>
    </location>
</feature>
<dbReference type="Pfam" id="PF04827">
    <property type="entry name" value="Plant_tran"/>
    <property type="match status" value="1"/>
</dbReference>
<proteinExistence type="predicted"/>
<accession>A0A0D3A373</accession>
<dbReference type="EnsemblPlants" id="Bo1g014460.1">
    <property type="protein sequence ID" value="Bo1g014460.1"/>
    <property type="gene ID" value="Bo1g014460"/>
</dbReference>
<organism evidence="3 4">
    <name type="scientific">Brassica oleracea var. oleracea</name>
    <dbReference type="NCBI Taxonomy" id="109376"/>
    <lineage>
        <taxon>Eukaryota</taxon>
        <taxon>Viridiplantae</taxon>
        <taxon>Streptophyta</taxon>
        <taxon>Embryophyta</taxon>
        <taxon>Tracheophyta</taxon>
        <taxon>Spermatophyta</taxon>
        <taxon>Magnoliopsida</taxon>
        <taxon>eudicotyledons</taxon>
        <taxon>Gunneridae</taxon>
        <taxon>Pentapetalae</taxon>
        <taxon>rosids</taxon>
        <taxon>malvids</taxon>
        <taxon>Brassicales</taxon>
        <taxon>Brassicaceae</taxon>
        <taxon>Brassiceae</taxon>
        <taxon>Brassica</taxon>
    </lineage>
</organism>
<protein>
    <recommendedName>
        <fullName evidence="2">Myb-like domain-containing protein</fullName>
    </recommendedName>
</protein>
<evidence type="ECO:0000313" key="3">
    <source>
        <dbReference type="EnsemblPlants" id="Bo1g014460.1"/>
    </source>
</evidence>
<dbReference type="HOGENOM" id="CLU_012390_5_3_1"/>
<feature type="domain" description="Myb-like" evidence="2">
    <location>
        <begin position="54"/>
        <end position="125"/>
    </location>
</feature>
<keyword evidence="4" id="KW-1185">Reference proteome</keyword>
<feature type="compositionally biased region" description="Basic and acidic residues" evidence="1">
    <location>
        <begin position="192"/>
        <end position="201"/>
    </location>
</feature>